<keyword evidence="6" id="KW-1185">Reference proteome</keyword>
<dbReference type="GO" id="GO:0003677">
    <property type="term" value="F:DNA binding"/>
    <property type="evidence" value="ECO:0007669"/>
    <property type="project" value="InterPro"/>
</dbReference>
<sequence>MAWRSLTRRGCAPISTGVRDYTEMLIRSRRWGDAVRGDDPAPTLFGRRRELEVVGEVVGEVRRGRSAVLVVCGEAGVGKTTLLDHAVAVAADLQVIHVAGAESEAEFAFSGLHQVCAPHLGRLDRLPAPQRAALTTAFGLTNGNPPDLFVVGLAVLTLLAEVAAEQPLVCVVDDAQWLDSASIRTLSIVARRLRVDPVAMIFAIRDGYQNPDMAGLERLPGLALTGLGDRDARALLAVTVPGPMDERVRERILAEARGNPLALRELPRSANVPAFAGSFGSVGEERPMSRRIERSFAARLSVLPADTRLLLLIASADPVGESDVLWRAAELLGVPESAAEPAERAELITIGPRVRFRHPLIRSAVYGAGGRTDRRRVHAALADAIDPGGDGEHRAWHRGQATPVPDEAVAGELERMADRARARGGMSAASAFLAQATELTPDPAERGRRALAAARTKLNAGAPNEALTLLAYAQAAPPDLMRQAQVELLRAQIAFSLNRGRDAPALLLSAAEHLRDLDPLLSRETYLETMVASVFAGRLTCAQDGPAGMACAARSAPPAPSPPRAVDLLLDGLVLRFTDGYTAAAPSLMRAVRQFLHDADTGDAGLRWYGLVGRIALDLWDQQAWDDLAARQVQILREQGVLRLLPVALAYRAGVCVHAGRFDEAATLLEESDAITQATGAPPPQYIEPVLSAYRGQEEHTLELVRTSLHSAHARGEGRVIPIVQYAAAVLHNSLGQYREALAATDWAVEYDDIGMYGYGLLERVEAAARCGETRIATDAMEELVARADATGTEMALGVAARSRALLSQGAHADRLYRAAIEHLERGKVDVLRARAQLLYGEWLHRERRRDEAADQLRQALATFRRVRADGFAERARRELVAAGAIVEARVASPAEQLSGREVTIARLAAEGCTNSEIAAQLFLSARTVEWHMGKIFGKLGIASRRKLKAALSGSLAGSGARQGSW</sequence>
<name>A0A9Y2IP25_9PSEU</name>
<dbReference type="InterPro" id="IPR011990">
    <property type="entry name" value="TPR-like_helical_dom_sf"/>
</dbReference>
<dbReference type="Gene3D" id="1.10.10.10">
    <property type="entry name" value="Winged helix-like DNA-binding domain superfamily/Winged helix DNA-binding domain"/>
    <property type="match status" value="1"/>
</dbReference>
<dbReference type="GO" id="GO:0004016">
    <property type="term" value="F:adenylate cyclase activity"/>
    <property type="evidence" value="ECO:0007669"/>
    <property type="project" value="TreeGrafter"/>
</dbReference>
<dbReference type="CDD" id="cd06170">
    <property type="entry name" value="LuxR_C_like"/>
    <property type="match status" value="1"/>
</dbReference>
<dbReference type="Proteomes" id="UP001236014">
    <property type="component" value="Chromosome"/>
</dbReference>
<gene>
    <name evidence="5" type="ORF">QRX50_24355</name>
</gene>
<reference evidence="5 6" key="1">
    <citation type="submission" date="2023-06" db="EMBL/GenBank/DDBJ databases">
        <authorList>
            <person name="Oyuntsetseg B."/>
            <person name="Kim S.B."/>
        </authorList>
    </citation>
    <scope>NUCLEOTIDE SEQUENCE [LARGE SCALE GENOMIC DNA]</scope>
    <source>
        <strain evidence="5 6">2-15</strain>
    </source>
</reference>
<evidence type="ECO:0000256" key="3">
    <source>
        <dbReference type="SAM" id="MobiDB-lite"/>
    </source>
</evidence>
<accession>A0A9Y2IP25</accession>
<dbReference type="KEGG" id="acab:QRX50_24355"/>
<keyword evidence="2" id="KW-0067">ATP-binding</keyword>
<dbReference type="InterPro" id="IPR036388">
    <property type="entry name" value="WH-like_DNA-bd_sf"/>
</dbReference>
<organism evidence="5 6">
    <name type="scientific">Amycolatopsis carbonis</name>
    <dbReference type="NCBI Taxonomy" id="715471"/>
    <lineage>
        <taxon>Bacteria</taxon>
        <taxon>Bacillati</taxon>
        <taxon>Actinomycetota</taxon>
        <taxon>Actinomycetes</taxon>
        <taxon>Pseudonocardiales</taxon>
        <taxon>Pseudonocardiaceae</taxon>
        <taxon>Amycolatopsis</taxon>
    </lineage>
</organism>
<dbReference type="Pfam" id="PF13191">
    <property type="entry name" value="AAA_16"/>
    <property type="match status" value="1"/>
</dbReference>
<dbReference type="InterPro" id="IPR041664">
    <property type="entry name" value="AAA_16"/>
</dbReference>
<dbReference type="PANTHER" id="PTHR16305:SF35">
    <property type="entry name" value="TRANSCRIPTIONAL ACTIVATOR DOMAIN"/>
    <property type="match status" value="1"/>
</dbReference>
<dbReference type="InterPro" id="IPR016032">
    <property type="entry name" value="Sig_transdc_resp-reg_C-effctor"/>
</dbReference>
<evidence type="ECO:0000313" key="5">
    <source>
        <dbReference type="EMBL" id="WIX83662.1"/>
    </source>
</evidence>
<protein>
    <submittedName>
        <fullName evidence="5">LuxR C-terminal-related transcriptional regulator</fullName>
    </submittedName>
</protein>
<dbReference type="Pfam" id="PF00196">
    <property type="entry name" value="GerE"/>
    <property type="match status" value="1"/>
</dbReference>
<dbReference type="Gene3D" id="1.25.40.10">
    <property type="entry name" value="Tetratricopeptide repeat domain"/>
    <property type="match status" value="1"/>
</dbReference>
<evidence type="ECO:0000256" key="1">
    <source>
        <dbReference type="ARBA" id="ARBA00022741"/>
    </source>
</evidence>
<dbReference type="SMART" id="SM00421">
    <property type="entry name" value="HTH_LUXR"/>
    <property type="match status" value="1"/>
</dbReference>
<evidence type="ECO:0000313" key="6">
    <source>
        <dbReference type="Proteomes" id="UP001236014"/>
    </source>
</evidence>
<dbReference type="GO" id="GO:0006355">
    <property type="term" value="P:regulation of DNA-templated transcription"/>
    <property type="evidence" value="ECO:0007669"/>
    <property type="project" value="InterPro"/>
</dbReference>
<proteinExistence type="predicted"/>
<keyword evidence="1" id="KW-0547">Nucleotide-binding</keyword>
<dbReference type="AlphaFoldDB" id="A0A9Y2IP25"/>
<evidence type="ECO:0000259" key="4">
    <source>
        <dbReference type="PROSITE" id="PS50043"/>
    </source>
</evidence>
<dbReference type="SUPFAM" id="SSF46894">
    <property type="entry name" value="C-terminal effector domain of the bipartite response regulators"/>
    <property type="match status" value="1"/>
</dbReference>
<feature type="region of interest" description="Disordered" evidence="3">
    <location>
        <begin position="386"/>
        <end position="406"/>
    </location>
</feature>
<dbReference type="PRINTS" id="PR00038">
    <property type="entry name" value="HTHLUXR"/>
</dbReference>
<evidence type="ECO:0000256" key="2">
    <source>
        <dbReference type="ARBA" id="ARBA00022840"/>
    </source>
</evidence>
<dbReference type="InterPro" id="IPR027417">
    <property type="entry name" value="P-loop_NTPase"/>
</dbReference>
<dbReference type="GO" id="GO:0005737">
    <property type="term" value="C:cytoplasm"/>
    <property type="evidence" value="ECO:0007669"/>
    <property type="project" value="TreeGrafter"/>
</dbReference>
<dbReference type="EMBL" id="CP127294">
    <property type="protein sequence ID" value="WIX83662.1"/>
    <property type="molecule type" value="Genomic_DNA"/>
</dbReference>
<dbReference type="RefSeq" id="WP_285974208.1">
    <property type="nucleotide sequence ID" value="NZ_CP127294.1"/>
</dbReference>
<dbReference type="InterPro" id="IPR000792">
    <property type="entry name" value="Tscrpt_reg_LuxR_C"/>
</dbReference>
<dbReference type="PANTHER" id="PTHR16305">
    <property type="entry name" value="TESTICULAR SOLUBLE ADENYLYL CYCLASE"/>
    <property type="match status" value="1"/>
</dbReference>
<dbReference type="SUPFAM" id="SSF52540">
    <property type="entry name" value="P-loop containing nucleoside triphosphate hydrolases"/>
    <property type="match status" value="1"/>
</dbReference>
<dbReference type="PROSITE" id="PS50043">
    <property type="entry name" value="HTH_LUXR_2"/>
    <property type="match status" value="1"/>
</dbReference>
<dbReference type="Gene3D" id="3.40.50.300">
    <property type="entry name" value="P-loop containing nucleotide triphosphate hydrolases"/>
    <property type="match status" value="1"/>
</dbReference>
<feature type="domain" description="HTH luxR-type" evidence="4">
    <location>
        <begin position="891"/>
        <end position="956"/>
    </location>
</feature>
<dbReference type="GO" id="GO:0005524">
    <property type="term" value="F:ATP binding"/>
    <property type="evidence" value="ECO:0007669"/>
    <property type="project" value="UniProtKB-KW"/>
</dbReference>
<dbReference type="SUPFAM" id="SSF48452">
    <property type="entry name" value="TPR-like"/>
    <property type="match status" value="1"/>
</dbReference>